<evidence type="ECO:0000256" key="3">
    <source>
        <dbReference type="ARBA" id="ARBA00023242"/>
    </source>
</evidence>
<dbReference type="OrthoDB" id="687590at2759"/>
<gene>
    <name evidence="7" type="ORF">PVAP13_1KG008500</name>
</gene>
<keyword evidence="2" id="KW-0677">Repeat</keyword>
<name>A0A8T0XC05_PANVG</name>
<feature type="compositionally biased region" description="Basic and acidic residues" evidence="5">
    <location>
        <begin position="191"/>
        <end position="207"/>
    </location>
</feature>
<dbReference type="EMBL" id="CM029037">
    <property type="protein sequence ID" value="KAG2655396.1"/>
    <property type="molecule type" value="Genomic_DNA"/>
</dbReference>
<evidence type="ECO:0000256" key="5">
    <source>
        <dbReference type="SAM" id="MobiDB-lite"/>
    </source>
</evidence>
<keyword evidence="8" id="KW-1185">Reference proteome</keyword>
<dbReference type="GO" id="GO:0005634">
    <property type="term" value="C:nucleus"/>
    <property type="evidence" value="ECO:0007669"/>
    <property type="project" value="UniProtKB-SubCell"/>
</dbReference>
<dbReference type="PANTHER" id="PTHR31717:SF130">
    <property type="entry name" value="OS06G0103000 PROTEIN"/>
    <property type="match status" value="1"/>
</dbReference>
<dbReference type="PROSITE" id="PS51017">
    <property type="entry name" value="CCT"/>
    <property type="match status" value="1"/>
</dbReference>
<dbReference type="Proteomes" id="UP000823388">
    <property type="component" value="Chromosome 1K"/>
</dbReference>
<dbReference type="PANTHER" id="PTHR31717">
    <property type="entry name" value="ZINC FINGER PROTEIN CONSTANS-LIKE 10"/>
    <property type="match status" value="1"/>
</dbReference>
<evidence type="ECO:0000256" key="1">
    <source>
        <dbReference type="ARBA" id="ARBA00004123"/>
    </source>
</evidence>
<feature type="region of interest" description="Disordered" evidence="5">
    <location>
        <begin position="228"/>
        <end position="270"/>
    </location>
</feature>
<evidence type="ECO:0000259" key="6">
    <source>
        <dbReference type="PROSITE" id="PS51017"/>
    </source>
</evidence>
<keyword evidence="3 4" id="KW-0539">Nucleus</keyword>
<proteinExistence type="predicted"/>
<accession>A0A8T0XC05</accession>
<dbReference type="InterPro" id="IPR010402">
    <property type="entry name" value="CCT_domain"/>
</dbReference>
<evidence type="ECO:0000256" key="4">
    <source>
        <dbReference type="PROSITE-ProRule" id="PRU00357"/>
    </source>
</evidence>
<comment type="caution">
    <text evidence="7">The sequence shown here is derived from an EMBL/GenBank/DDBJ whole genome shotgun (WGS) entry which is preliminary data.</text>
</comment>
<dbReference type="Pfam" id="PF06203">
    <property type="entry name" value="CCT"/>
    <property type="match status" value="1"/>
</dbReference>
<sequence length="270" mass="29521">MIGSSLPALPTGDGDELFMQQDWPNLDDAAGLDDDDFNFIVHDSNLTNSFNLMGRREGPNFEPQASPSLGYDHPLIASCSEPIIASTDAVLESMAGNNIAAYHQHQHQFSSVATANNSSNVGSTFYGTGMPMLPRDVLPTRHLSFDFEVKPPVPAVVSSPSTGGYHQYQAEAAALLVASSAPEKPPSGQDMEARTKQLEKRQEAKQRYKDKKKNRKFGKQIMYVSRKVRADTRNRVKGRFAKACSGSGHSGDDQSTQHCDENEQPTDSCL</sequence>
<feature type="region of interest" description="Disordered" evidence="5">
    <location>
        <begin position="180"/>
        <end position="216"/>
    </location>
</feature>
<reference evidence="7" key="1">
    <citation type="submission" date="2020-05" db="EMBL/GenBank/DDBJ databases">
        <title>WGS assembly of Panicum virgatum.</title>
        <authorList>
            <person name="Lovell J.T."/>
            <person name="Jenkins J."/>
            <person name="Shu S."/>
            <person name="Juenger T.E."/>
            <person name="Schmutz J."/>
        </authorList>
    </citation>
    <scope>NUCLEOTIDE SEQUENCE</scope>
    <source>
        <strain evidence="7">AP13</strain>
    </source>
</reference>
<evidence type="ECO:0000313" key="7">
    <source>
        <dbReference type="EMBL" id="KAG2655396.1"/>
    </source>
</evidence>
<dbReference type="AlphaFoldDB" id="A0A8T0XC05"/>
<organism evidence="7 8">
    <name type="scientific">Panicum virgatum</name>
    <name type="common">Blackwell switchgrass</name>
    <dbReference type="NCBI Taxonomy" id="38727"/>
    <lineage>
        <taxon>Eukaryota</taxon>
        <taxon>Viridiplantae</taxon>
        <taxon>Streptophyta</taxon>
        <taxon>Embryophyta</taxon>
        <taxon>Tracheophyta</taxon>
        <taxon>Spermatophyta</taxon>
        <taxon>Magnoliopsida</taxon>
        <taxon>Liliopsida</taxon>
        <taxon>Poales</taxon>
        <taxon>Poaceae</taxon>
        <taxon>PACMAD clade</taxon>
        <taxon>Panicoideae</taxon>
        <taxon>Panicodae</taxon>
        <taxon>Paniceae</taxon>
        <taxon>Panicinae</taxon>
        <taxon>Panicum</taxon>
        <taxon>Panicum sect. Hiantes</taxon>
    </lineage>
</organism>
<comment type="subcellular location">
    <subcellularLocation>
        <location evidence="1 4">Nucleus</location>
    </subcellularLocation>
</comment>
<feature type="domain" description="CCT" evidence="6">
    <location>
        <begin position="201"/>
        <end position="243"/>
    </location>
</feature>
<evidence type="ECO:0000313" key="8">
    <source>
        <dbReference type="Proteomes" id="UP000823388"/>
    </source>
</evidence>
<protein>
    <recommendedName>
        <fullName evidence="6">CCT domain-containing protein</fullName>
    </recommendedName>
</protein>
<evidence type="ECO:0000256" key="2">
    <source>
        <dbReference type="ARBA" id="ARBA00022737"/>
    </source>
</evidence>